<dbReference type="Pfam" id="PF00239">
    <property type="entry name" value="Resolvase"/>
    <property type="match status" value="1"/>
</dbReference>
<dbReference type="EMBL" id="CP092332">
    <property type="protein sequence ID" value="WGK94720.1"/>
    <property type="molecule type" value="Genomic_DNA"/>
</dbReference>
<keyword evidence="6" id="KW-1185">Reference proteome</keyword>
<dbReference type="Proteomes" id="UP001232117">
    <property type="component" value="Chromosome"/>
</dbReference>
<protein>
    <submittedName>
        <fullName evidence="5">Recombinase family protein</fullName>
    </submittedName>
</protein>
<organism evidence="5 6">
    <name type="scientific">Flavobacterium keumense</name>
    <dbReference type="NCBI Taxonomy" id="1306518"/>
    <lineage>
        <taxon>Bacteria</taxon>
        <taxon>Pseudomonadati</taxon>
        <taxon>Bacteroidota</taxon>
        <taxon>Flavobacteriia</taxon>
        <taxon>Flavobacteriales</taxon>
        <taxon>Flavobacteriaceae</taxon>
        <taxon>Flavobacterium</taxon>
    </lineage>
</organism>
<dbReference type="Gene3D" id="3.40.50.1390">
    <property type="entry name" value="Resolvase, N-terminal catalytic domain"/>
    <property type="match status" value="1"/>
</dbReference>
<dbReference type="SMART" id="SM00857">
    <property type="entry name" value="Resolvase"/>
    <property type="match status" value="1"/>
</dbReference>
<evidence type="ECO:0000313" key="5">
    <source>
        <dbReference type="EMBL" id="WGK94720.1"/>
    </source>
</evidence>
<dbReference type="InterPro" id="IPR011109">
    <property type="entry name" value="DNA_bind_recombinase_dom"/>
</dbReference>
<reference evidence="5 6" key="2">
    <citation type="submission" date="2023-06" db="EMBL/GenBank/DDBJ databases">
        <title>Complete Genome Sequence of Flavobacterium keumense K3R-10.</title>
        <authorList>
            <person name="Jeong H."/>
            <person name="Jhang S.Y."/>
            <person name="Kim J.N."/>
        </authorList>
    </citation>
    <scope>NUCLEOTIDE SEQUENCE [LARGE SCALE GENOMIC DNA]</scope>
    <source>
        <strain evidence="5 6">K3R-10</strain>
    </source>
</reference>
<accession>A0ABY8N4Z8</accession>
<name>A0ABY8N4Z8_9FLAO</name>
<evidence type="ECO:0000256" key="1">
    <source>
        <dbReference type="ARBA" id="ARBA00023125"/>
    </source>
</evidence>
<keyword evidence="2" id="KW-0233">DNA recombination</keyword>
<gene>
    <name evidence="5" type="ORF">MG292_00390</name>
</gene>
<evidence type="ECO:0000256" key="2">
    <source>
        <dbReference type="ARBA" id="ARBA00023172"/>
    </source>
</evidence>
<proteinExistence type="predicted"/>
<dbReference type="Pfam" id="PF07508">
    <property type="entry name" value="Recombinase"/>
    <property type="match status" value="1"/>
</dbReference>
<dbReference type="PANTHER" id="PTHR30461:SF2">
    <property type="entry name" value="SERINE RECOMBINASE PINE-RELATED"/>
    <property type="match status" value="1"/>
</dbReference>
<evidence type="ECO:0000313" key="6">
    <source>
        <dbReference type="Proteomes" id="UP001232117"/>
    </source>
</evidence>
<evidence type="ECO:0000259" key="4">
    <source>
        <dbReference type="SMART" id="SM00857"/>
    </source>
</evidence>
<dbReference type="InterPro" id="IPR036162">
    <property type="entry name" value="Resolvase-like_N_sf"/>
</dbReference>
<dbReference type="SUPFAM" id="SSF53041">
    <property type="entry name" value="Resolvase-like"/>
    <property type="match status" value="1"/>
</dbReference>
<sequence>MKKKNLILSDFNNAIVWSYTRVSTKDQFVNNGSIETQVNKIKSFAKENNLIITEEFDAEYESSKRINTQSTLRELMEKIKKTPASKRPKIILIWSPSRFGRAGAEHIQLFVSLRKDYNVYLYSVSTNNHTFNERAENEFSTQLLYAQKENFSRQDTIIPGLINALENGKVYGRTPRGYDHFGPRVTDPTKVQAFQEIKINEEGRYLKEAFKKKIYEGYPDSEIIKWLDSKGVKISKQRISEMWRNQFYTGRISNSLLEGKLVKGNWEPLITLREFNQLQRLLTQSKQLGVAKLSGKEATPLAPKFLLCADCDNTMTSYLNKSKQIYYYKCNCCNKTLNAETSNRSLNKGVHEQFYDVLNQLAFSKELHDLFSVQLKKIMEDDMANLSERKRVLSRDINDLKEAYDKMEFRYAMNEISKDIFDRQGKKLKEEIDQKVKDLEFMPSKKSNLEKGMKYFLKIAENPSKFYTSLDYNKKRRFQSLLFPTGLLYSIKNRNYRTSKTSKLFELTASFSSTYGGKKEKKPSSK</sequence>
<keyword evidence="3" id="KW-0175">Coiled coil</keyword>
<dbReference type="RefSeq" id="WP_280157918.1">
    <property type="nucleotide sequence ID" value="NZ_CP092332.1"/>
</dbReference>
<dbReference type="CDD" id="cd00338">
    <property type="entry name" value="Ser_Recombinase"/>
    <property type="match status" value="1"/>
</dbReference>
<keyword evidence="1" id="KW-0238">DNA-binding</keyword>
<reference evidence="5 6" key="1">
    <citation type="submission" date="2022-02" db="EMBL/GenBank/DDBJ databases">
        <authorList>
            <person name="Cha I.-T."/>
            <person name="Lee K.-E."/>
            <person name="Park S.-J."/>
        </authorList>
    </citation>
    <scope>NUCLEOTIDE SEQUENCE [LARGE SCALE GENOMIC DNA]</scope>
    <source>
        <strain evidence="5 6">K3R-10</strain>
    </source>
</reference>
<evidence type="ECO:0000256" key="3">
    <source>
        <dbReference type="SAM" id="Coils"/>
    </source>
</evidence>
<dbReference type="Gene3D" id="3.90.1750.20">
    <property type="entry name" value="Putative Large Serine Recombinase, Chain B, Domain 2"/>
    <property type="match status" value="1"/>
</dbReference>
<dbReference type="PANTHER" id="PTHR30461">
    <property type="entry name" value="DNA-INVERTASE FROM LAMBDOID PROPHAGE"/>
    <property type="match status" value="1"/>
</dbReference>
<feature type="domain" description="Resolvase/invertase-type recombinase catalytic" evidence="4">
    <location>
        <begin position="16"/>
        <end position="170"/>
    </location>
</feature>
<dbReference type="InterPro" id="IPR038109">
    <property type="entry name" value="DNA_bind_recomb_sf"/>
</dbReference>
<feature type="coiled-coil region" evidence="3">
    <location>
        <begin position="376"/>
        <end position="410"/>
    </location>
</feature>
<dbReference type="InterPro" id="IPR050639">
    <property type="entry name" value="SSR_resolvase"/>
</dbReference>
<dbReference type="InterPro" id="IPR006119">
    <property type="entry name" value="Resolv_N"/>
</dbReference>